<keyword evidence="4" id="KW-0496">Mitochondrion</keyword>
<comment type="subcellular location">
    <subcellularLocation>
        <location evidence="1">Mitochondrion</location>
    </subcellularLocation>
</comment>
<gene>
    <name evidence="8" type="ORF">scyTo_0005738</name>
</gene>
<dbReference type="PANTHER" id="PTHR21396:SF2">
    <property type="entry name" value="LARGE RIBOSOMAL SUBUNIT PROTEIN ML43"/>
    <property type="match status" value="1"/>
</dbReference>
<comment type="caution">
    <text evidence="8">The sequence shown here is derived from an EMBL/GenBank/DDBJ whole genome shotgun (WGS) entry which is preliminary data.</text>
</comment>
<dbReference type="GO" id="GO:0005762">
    <property type="term" value="C:mitochondrial large ribosomal subunit"/>
    <property type="evidence" value="ECO:0007669"/>
    <property type="project" value="TreeGrafter"/>
</dbReference>
<dbReference type="GO" id="GO:0032543">
    <property type="term" value="P:mitochondrial translation"/>
    <property type="evidence" value="ECO:0007669"/>
    <property type="project" value="InterPro"/>
</dbReference>
<keyword evidence="5" id="KW-0687">Ribonucleoprotein</keyword>
<dbReference type="EMBL" id="BFAA01001833">
    <property type="protein sequence ID" value="GCB70658.1"/>
    <property type="molecule type" value="Genomic_DNA"/>
</dbReference>
<evidence type="ECO:0000256" key="4">
    <source>
        <dbReference type="ARBA" id="ARBA00023128"/>
    </source>
</evidence>
<dbReference type="SMART" id="SM00916">
    <property type="entry name" value="L51_S25_CI-B8"/>
    <property type="match status" value="1"/>
</dbReference>
<reference evidence="8 9" key="1">
    <citation type="journal article" date="2018" name="Nat. Ecol. Evol.">
        <title>Shark genomes provide insights into elasmobranch evolution and the origin of vertebrates.</title>
        <authorList>
            <person name="Hara Y"/>
            <person name="Yamaguchi K"/>
            <person name="Onimaru K"/>
            <person name="Kadota M"/>
            <person name="Koyanagi M"/>
            <person name="Keeley SD"/>
            <person name="Tatsumi K"/>
            <person name="Tanaka K"/>
            <person name="Motone F"/>
            <person name="Kageyama Y"/>
            <person name="Nozu R"/>
            <person name="Adachi N"/>
            <person name="Nishimura O"/>
            <person name="Nakagawa R"/>
            <person name="Tanegashima C"/>
            <person name="Kiyatake I"/>
            <person name="Matsumoto R"/>
            <person name="Murakumo K"/>
            <person name="Nishida K"/>
            <person name="Terakita A"/>
            <person name="Kuratani S"/>
            <person name="Sato K"/>
            <person name="Hyodo S Kuraku.S."/>
        </authorList>
    </citation>
    <scope>NUCLEOTIDE SEQUENCE [LARGE SCALE GENOMIC DNA]</scope>
</reference>
<protein>
    <recommendedName>
        <fullName evidence="6">Large ribosomal subunit protein mL43</fullName>
    </recommendedName>
</protein>
<dbReference type="Pfam" id="PF05047">
    <property type="entry name" value="L51_S25_CI-B8"/>
    <property type="match status" value="1"/>
</dbReference>
<dbReference type="OrthoDB" id="88at2759"/>
<keyword evidence="3" id="KW-0689">Ribosomal protein</keyword>
<organism evidence="8 9">
    <name type="scientific">Scyliorhinus torazame</name>
    <name type="common">Cloudy catshark</name>
    <name type="synonym">Catulus torazame</name>
    <dbReference type="NCBI Taxonomy" id="75743"/>
    <lineage>
        <taxon>Eukaryota</taxon>
        <taxon>Metazoa</taxon>
        <taxon>Chordata</taxon>
        <taxon>Craniata</taxon>
        <taxon>Vertebrata</taxon>
        <taxon>Chondrichthyes</taxon>
        <taxon>Elasmobranchii</taxon>
        <taxon>Galeomorphii</taxon>
        <taxon>Galeoidea</taxon>
        <taxon>Carcharhiniformes</taxon>
        <taxon>Scyliorhinidae</taxon>
        <taxon>Scyliorhinus</taxon>
    </lineage>
</organism>
<evidence type="ECO:0000256" key="5">
    <source>
        <dbReference type="ARBA" id="ARBA00023274"/>
    </source>
</evidence>
<evidence type="ECO:0000313" key="9">
    <source>
        <dbReference type="Proteomes" id="UP000288216"/>
    </source>
</evidence>
<comment type="similarity">
    <text evidence="2">Belongs to the mitochondrion-specific ribosomal protein mL43 family.</text>
</comment>
<keyword evidence="9" id="KW-1185">Reference proteome</keyword>
<dbReference type="AlphaFoldDB" id="A0A401PC08"/>
<accession>A0A401PC08</accession>
<dbReference type="STRING" id="75743.A0A401PC08"/>
<sequence>MTARGTASRFLQSVLHNGVGRYICQLKRLSLVFSKNAPSSRGVREFIEEGVVDFAKQNPGIVVYVTAKRCNVPKLVAEYREYCLPLRETWNNRFVQSTERYQ</sequence>
<evidence type="ECO:0000256" key="3">
    <source>
        <dbReference type="ARBA" id="ARBA00022980"/>
    </source>
</evidence>
<dbReference type="PANTHER" id="PTHR21396">
    <property type="entry name" value="39S RIBOSOMAL PROTEIN L43"/>
    <property type="match status" value="1"/>
</dbReference>
<dbReference type="SUPFAM" id="SSF52833">
    <property type="entry name" value="Thioredoxin-like"/>
    <property type="match status" value="1"/>
</dbReference>
<dbReference type="Proteomes" id="UP000288216">
    <property type="component" value="Unassembled WGS sequence"/>
</dbReference>
<proteinExistence type="inferred from homology"/>
<evidence type="ECO:0000259" key="7">
    <source>
        <dbReference type="SMART" id="SM00916"/>
    </source>
</evidence>
<evidence type="ECO:0000256" key="2">
    <source>
        <dbReference type="ARBA" id="ARBA00006073"/>
    </source>
</evidence>
<evidence type="ECO:0000256" key="1">
    <source>
        <dbReference type="ARBA" id="ARBA00004173"/>
    </source>
</evidence>
<evidence type="ECO:0000256" key="6">
    <source>
        <dbReference type="ARBA" id="ARBA00035188"/>
    </source>
</evidence>
<dbReference type="Gene3D" id="3.40.30.10">
    <property type="entry name" value="Glutaredoxin"/>
    <property type="match status" value="1"/>
</dbReference>
<dbReference type="InterPro" id="IPR007741">
    <property type="entry name" value="Ribosomal_mL43/mS25/NADH_DH"/>
</dbReference>
<dbReference type="InterPro" id="IPR039927">
    <property type="entry name" value="Ribosomal_mL43"/>
</dbReference>
<dbReference type="InterPro" id="IPR036249">
    <property type="entry name" value="Thioredoxin-like_sf"/>
</dbReference>
<evidence type="ECO:0000313" key="8">
    <source>
        <dbReference type="EMBL" id="GCB70658.1"/>
    </source>
</evidence>
<feature type="domain" description="Ribosomal protein/NADH dehydrogenase" evidence="7">
    <location>
        <begin position="35"/>
        <end position="98"/>
    </location>
</feature>
<dbReference type="GO" id="GO:0003735">
    <property type="term" value="F:structural constituent of ribosome"/>
    <property type="evidence" value="ECO:0007669"/>
    <property type="project" value="InterPro"/>
</dbReference>
<name>A0A401PC08_SCYTO</name>